<protein>
    <submittedName>
        <fullName evidence="1">Uncharacterized protein</fullName>
    </submittedName>
</protein>
<proteinExistence type="predicted"/>
<evidence type="ECO:0000313" key="1">
    <source>
        <dbReference type="EMBL" id="GAA4425473.1"/>
    </source>
</evidence>
<dbReference type="Proteomes" id="UP001500622">
    <property type="component" value="Unassembled WGS sequence"/>
</dbReference>
<name>A0ABP8LBT4_9MICO</name>
<keyword evidence="2" id="KW-1185">Reference proteome</keyword>
<reference evidence="2" key="1">
    <citation type="journal article" date="2019" name="Int. J. Syst. Evol. Microbiol.">
        <title>The Global Catalogue of Microorganisms (GCM) 10K type strain sequencing project: providing services to taxonomists for standard genome sequencing and annotation.</title>
        <authorList>
            <consortium name="The Broad Institute Genomics Platform"/>
            <consortium name="The Broad Institute Genome Sequencing Center for Infectious Disease"/>
            <person name="Wu L."/>
            <person name="Ma J."/>
        </authorList>
    </citation>
    <scope>NUCLEOTIDE SEQUENCE [LARGE SCALE GENOMIC DNA]</scope>
    <source>
        <strain evidence="2">JCM 17810</strain>
    </source>
</reference>
<gene>
    <name evidence="1" type="ORF">GCM10023169_23140</name>
</gene>
<evidence type="ECO:0000313" key="2">
    <source>
        <dbReference type="Proteomes" id="UP001500622"/>
    </source>
</evidence>
<dbReference type="RefSeq" id="WP_345216421.1">
    <property type="nucleotide sequence ID" value="NZ_BAABGN010000010.1"/>
</dbReference>
<organism evidence="1 2">
    <name type="scientific">Georgenia halophila</name>
    <dbReference type="NCBI Taxonomy" id="620889"/>
    <lineage>
        <taxon>Bacteria</taxon>
        <taxon>Bacillati</taxon>
        <taxon>Actinomycetota</taxon>
        <taxon>Actinomycetes</taxon>
        <taxon>Micrococcales</taxon>
        <taxon>Bogoriellaceae</taxon>
        <taxon>Georgenia</taxon>
    </lineage>
</organism>
<comment type="caution">
    <text evidence="1">The sequence shown here is derived from an EMBL/GenBank/DDBJ whole genome shotgun (WGS) entry which is preliminary data.</text>
</comment>
<dbReference type="EMBL" id="BAABGN010000010">
    <property type="protein sequence ID" value="GAA4425473.1"/>
    <property type="molecule type" value="Genomic_DNA"/>
</dbReference>
<accession>A0ABP8LBT4</accession>
<sequence>MDTERQAPADLALRGREVVASYLPGVDVAWADDDEDLVEILNVAGRHRRIRVSATDGDTWLLPRAELDEEPEVDDGWWSFVRIPRAAGREPEVYLARENEVRALMLDVVAHSAAADPTRPVHVEVTDEAVPVRDRDVMPLLRSWHELTKGF</sequence>